<gene>
    <name evidence="1" type="primary">AVEN_204166_1</name>
    <name evidence="1" type="ORF">TNCT_734441</name>
</gene>
<protein>
    <submittedName>
        <fullName evidence="1">RNase H domain-containing protein</fullName>
    </submittedName>
</protein>
<reference evidence="1" key="1">
    <citation type="submission" date="2020-07" db="EMBL/GenBank/DDBJ databases">
        <title>Multicomponent nature underlies the extraordinary mechanical properties of spider dragline silk.</title>
        <authorList>
            <person name="Kono N."/>
            <person name="Nakamura H."/>
            <person name="Mori M."/>
            <person name="Yoshida Y."/>
            <person name="Ohtoshi R."/>
            <person name="Malay A.D."/>
            <person name="Moran D.A.P."/>
            <person name="Tomita M."/>
            <person name="Numata K."/>
            <person name="Arakawa K."/>
        </authorList>
    </citation>
    <scope>NUCLEOTIDE SEQUENCE</scope>
</reference>
<evidence type="ECO:0000313" key="1">
    <source>
        <dbReference type="EMBL" id="GFR13218.1"/>
    </source>
</evidence>
<keyword evidence="2" id="KW-1185">Reference proteome</keyword>
<proteinExistence type="predicted"/>
<dbReference type="Proteomes" id="UP000887116">
    <property type="component" value="Unassembled WGS sequence"/>
</dbReference>
<accession>A0A8X6GZ25</accession>
<name>A0A8X6GZ25_TRICU</name>
<dbReference type="AlphaFoldDB" id="A0A8X6GZ25"/>
<organism evidence="1 2">
    <name type="scientific">Trichonephila clavata</name>
    <name type="common">Joro spider</name>
    <name type="synonym">Nephila clavata</name>
    <dbReference type="NCBI Taxonomy" id="2740835"/>
    <lineage>
        <taxon>Eukaryota</taxon>
        <taxon>Metazoa</taxon>
        <taxon>Ecdysozoa</taxon>
        <taxon>Arthropoda</taxon>
        <taxon>Chelicerata</taxon>
        <taxon>Arachnida</taxon>
        <taxon>Araneae</taxon>
        <taxon>Araneomorphae</taxon>
        <taxon>Entelegynae</taxon>
        <taxon>Araneoidea</taxon>
        <taxon>Nephilidae</taxon>
        <taxon>Trichonephila</taxon>
    </lineage>
</organism>
<dbReference type="OrthoDB" id="8063525at2759"/>
<evidence type="ECO:0000313" key="2">
    <source>
        <dbReference type="Proteomes" id="UP000887116"/>
    </source>
</evidence>
<comment type="caution">
    <text evidence="1">The sequence shown here is derived from an EMBL/GenBank/DDBJ whole genome shotgun (WGS) entry which is preliminary data.</text>
</comment>
<sequence length="162" mass="18304">MYDSNSLISFISQNRAPEPRTNFKVHFQWIPSHIDVKGKKNVEHLVKVGTDDPLISCAPDTHVELFSKAKSRKKNTWTVLPQHYWFQSNHPYGGFLTIGGNRQDQTILTLFLCGHLRSLTRTDGVKCYTNCTMCTTGLIPILENLGLSKPDLSANSLLILNF</sequence>
<dbReference type="EMBL" id="BMAO01026899">
    <property type="protein sequence ID" value="GFR13218.1"/>
    <property type="molecule type" value="Genomic_DNA"/>
</dbReference>